<evidence type="ECO:0008006" key="5">
    <source>
        <dbReference type="Google" id="ProtNLM"/>
    </source>
</evidence>
<evidence type="ECO:0000313" key="3">
    <source>
        <dbReference type="EMBL" id="BBO73450.1"/>
    </source>
</evidence>
<sequence>MSNVFKKIVEGVKIVAPTVANLVVPGSGTVLDGLMRAVTGDGPETSIEAVAEKIAADPALMVQLQEKAMDHEAKLAEIEARKLESVNATMRAEAKSEKWPQYTWRPFNGFTFPLAVLLIYFALPAFGKDVPDVPQWVWMGWLSILGVATWDRGKEKRAKAGENKPGLIAGAIQALRG</sequence>
<accession>A0A5K7YYK0</accession>
<feature type="transmembrane region" description="Helical" evidence="2">
    <location>
        <begin position="133"/>
        <end position="150"/>
    </location>
</feature>
<dbReference type="OrthoDB" id="5463178at2"/>
<proteinExistence type="predicted"/>
<reference evidence="3 4" key="1">
    <citation type="submission" date="2019-11" db="EMBL/GenBank/DDBJ databases">
        <title>Comparative genomics of hydrocarbon-degrading Desulfosarcina strains.</title>
        <authorList>
            <person name="Watanabe M."/>
            <person name="Kojima H."/>
            <person name="Fukui M."/>
        </authorList>
    </citation>
    <scope>NUCLEOTIDE SEQUENCE [LARGE SCALE GENOMIC DNA]</scope>
    <source>
        <strain evidence="3 4">PP31</strain>
    </source>
</reference>
<evidence type="ECO:0000313" key="4">
    <source>
        <dbReference type="Proteomes" id="UP000427769"/>
    </source>
</evidence>
<keyword evidence="2" id="KW-1133">Transmembrane helix</keyword>
<dbReference type="InterPro" id="IPR021497">
    <property type="entry name" value="GTA_holin_3TM"/>
</dbReference>
<dbReference type="Proteomes" id="UP000427769">
    <property type="component" value="Chromosome"/>
</dbReference>
<name>A0A5K7YYK0_9BACT</name>
<keyword evidence="2" id="KW-0812">Transmembrane</keyword>
<dbReference type="Pfam" id="PF11351">
    <property type="entry name" value="GTA_holin_3TM"/>
    <property type="match status" value="1"/>
</dbReference>
<dbReference type="EMBL" id="AP021875">
    <property type="protein sequence ID" value="BBO73450.1"/>
    <property type="molecule type" value="Genomic_DNA"/>
</dbReference>
<keyword evidence="1" id="KW-0175">Coiled coil</keyword>
<keyword evidence="4" id="KW-1185">Reference proteome</keyword>
<gene>
    <name evidence="3" type="ORF">DSCW_08670</name>
</gene>
<protein>
    <recommendedName>
        <fullName evidence="5">Holin of 3TMs, for gene-transfer release</fullName>
    </recommendedName>
</protein>
<evidence type="ECO:0000256" key="1">
    <source>
        <dbReference type="SAM" id="Coils"/>
    </source>
</evidence>
<organism evidence="3 4">
    <name type="scientific">Desulfosarcina widdelii</name>
    <dbReference type="NCBI Taxonomy" id="947919"/>
    <lineage>
        <taxon>Bacteria</taxon>
        <taxon>Pseudomonadati</taxon>
        <taxon>Thermodesulfobacteriota</taxon>
        <taxon>Desulfobacteria</taxon>
        <taxon>Desulfobacterales</taxon>
        <taxon>Desulfosarcinaceae</taxon>
        <taxon>Desulfosarcina</taxon>
    </lineage>
</organism>
<dbReference type="AlphaFoldDB" id="A0A5K7YYK0"/>
<keyword evidence="2" id="KW-0472">Membrane</keyword>
<evidence type="ECO:0000256" key="2">
    <source>
        <dbReference type="SAM" id="Phobius"/>
    </source>
</evidence>
<feature type="coiled-coil region" evidence="1">
    <location>
        <begin position="61"/>
        <end position="93"/>
    </location>
</feature>
<dbReference type="KEGG" id="dwd:DSCW_08670"/>
<dbReference type="RefSeq" id="WP_155302557.1">
    <property type="nucleotide sequence ID" value="NZ_AP021875.1"/>
</dbReference>
<feature type="transmembrane region" description="Helical" evidence="2">
    <location>
        <begin position="107"/>
        <end position="127"/>
    </location>
</feature>